<dbReference type="KEGG" id="nta:107802395"/>
<evidence type="ECO:0000256" key="1">
    <source>
        <dbReference type="SAM" id="MobiDB-lite"/>
    </source>
</evidence>
<feature type="region of interest" description="Disordered" evidence="1">
    <location>
        <begin position="112"/>
        <end position="152"/>
    </location>
</feature>
<sequence length="404" mass="44685">MGSSLFPSHGFAMEEHQNKPIQDLNLTGLTFKTLSTASASEEQSTAGAKKANWGNDSLFGSYGWSEHSSSSGLSSPFGSELGSTETDETESEEDEDFIAQLTRQMADYMLKDDDDEEEEEEGGGGGGDVAVDSNDSEENRVPNYPPNIAQSSNPTGLARNWSNYNSSEICYYNKESLSAYVKPTTEYSADSVKNFNTVLYSSDDLKRPIQVYHLKDQPTTLKHRPSKGKRVKGTTTTESVQKLMTEKNRNHNKMQNTLTKKQTLGGHGDKIHLHHHHHPIQSTGAGRRAIFLGGSRSINGSSGTGVFLPRRINPTANEPKKKSGGSTVLIPARVLQALQQHFNHMDVLSQSNTCPVSPTHLPKYDAENETEGFVWKENQHSEDQTRSASVVNDQEMQLPQEWTY</sequence>
<dbReference type="AlphaFoldDB" id="A0A1S4AXJ0"/>
<protein>
    <submittedName>
        <fullName evidence="3">Uncharacterized protein LOC107802395</fullName>
    </submittedName>
</protein>
<feature type="compositionally biased region" description="Polar residues" evidence="1">
    <location>
        <begin position="386"/>
        <end position="404"/>
    </location>
</feature>
<gene>
    <name evidence="3" type="primary">LOC107802395</name>
</gene>
<feature type="compositionally biased region" description="Acidic residues" evidence="1">
    <location>
        <begin position="112"/>
        <end position="122"/>
    </location>
</feature>
<dbReference type="STRING" id="4097.A0A1S4AXJ0"/>
<dbReference type="OrthoDB" id="1709562at2759"/>
<name>A0A1S4AXJ0_TOBAC</name>
<keyword evidence="2" id="KW-1185">Reference proteome</keyword>
<evidence type="ECO:0000313" key="3">
    <source>
        <dbReference type="RefSeq" id="XP_016481365.1"/>
    </source>
</evidence>
<feature type="region of interest" description="Disordered" evidence="1">
    <location>
        <begin position="302"/>
        <end position="325"/>
    </location>
</feature>
<dbReference type="PaxDb" id="4097-A0A1S4AXJ0"/>
<feature type="compositionally biased region" description="Acidic residues" evidence="1">
    <location>
        <begin position="85"/>
        <end position="95"/>
    </location>
</feature>
<dbReference type="PANTHER" id="PTHR33356">
    <property type="entry name" value="TIP41-LIKE PROTEIN"/>
    <property type="match status" value="1"/>
</dbReference>
<dbReference type="RefSeq" id="XP_016481365.1">
    <property type="nucleotide sequence ID" value="XM_016625879.1"/>
</dbReference>
<evidence type="ECO:0000313" key="2">
    <source>
        <dbReference type="Proteomes" id="UP000790787"/>
    </source>
</evidence>
<dbReference type="RefSeq" id="XP_016481365.1">
    <property type="nucleotide sequence ID" value="XM_016625879.2"/>
</dbReference>
<dbReference type="PANTHER" id="PTHR33356:SF16">
    <property type="entry name" value="G PATCH DOMAIN PROTEIN"/>
    <property type="match status" value="1"/>
</dbReference>
<dbReference type="Proteomes" id="UP000790787">
    <property type="component" value="Chromosome 22"/>
</dbReference>
<organism evidence="2 3">
    <name type="scientific">Nicotiana tabacum</name>
    <name type="common">Common tobacco</name>
    <dbReference type="NCBI Taxonomy" id="4097"/>
    <lineage>
        <taxon>Eukaryota</taxon>
        <taxon>Viridiplantae</taxon>
        <taxon>Streptophyta</taxon>
        <taxon>Embryophyta</taxon>
        <taxon>Tracheophyta</taxon>
        <taxon>Spermatophyta</taxon>
        <taxon>Magnoliopsida</taxon>
        <taxon>eudicotyledons</taxon>
        <taxon>Gunneridae</taxon>
        <taxon>Pentapetalae</taxon>
        <taxon>asterids</taxon>
        <taxon>lamiids</taxon>
        <taxon>Solanales</taxon>
        <taxon>Solanaceae</taxon>
        <taxon>Nicotianoideae</taxon>
        <taxon>Nicotianeae</taxon>
        <taxon>Nicotiana</taxon>
    </lineage>
</organism>
<feature type="region of interest" description="Disordered" evidence="1">
    <location>
        <begin position="379"/>
        <end position="404"/>
    </location>
</feature>
<accession>A0A1S4AXJ0</accession>
<feature type="region of interest" description="Disordered" evidence="1">
    <location>
        <begin position="1"/>
        <end position="24"/>
    </location>
</feature>
<feature type="region of interest" description="Disordered" evidence="1">
    <location>
        <begin position="64"/>
        <end position="95"/>
    </location>
</feature>
<proteinExistence type="predicted"/>
<feature type="compositionally biased region" description="Low complexity" evidence="1">
    <location>
        <begin position="64"/>
        <end position="84"/>
    </location>
</feature>
<reference evidence="3" key="2">
    <citation type="submission" date="2025-08" db="UniProtKB">
        <authorList>
            <consortium name="RefSeq"/>
        </authorList>
    </citation>
    <scope>IDENTIFICATION</scope>
    <source>
        <tissue evidence="3">Leaf</tissue>
    </source>
</reference>
<dbReference type="GeneID" id="107802395"/>
<reference evidence="2" key="1">
    <citation type="journal article" date="2014" name="Nat. Commun.">
        <title>The tobacco genome sequence and its comparison with those of tomato and potato.</title>
        <authorList>
            <person name="Sierro N."/>
            <person name="Battey J.N."/>
            <person name="Ouadi S."/>
            <person name="Bakaher N."/>
            <person name="Bovet L."/>
            <person name="Willig A."/>
            <person name="Goepfert S."/>
            <person name="Peitsch M.C."/>
            <person name="Ivanov N.V."/>
        </authorList>
    </citation>
    <scope>NUCLEOTIDE SEQUENCE [LARGE SCALE GENOMIC DNA]</scope>
</reference>